<proteinExistence type="predicted"/>
<dbReference type="NCBIfam" id="TIGR04183">
    <property type="entry name" value="Por_Secre_tail"/>
    <property type="match status" value="1"/>
</dbReference>
<dbReference type="RefSeq" id="WP_347921767.1">
    <property type="nucleotide sequence ID" value="NZ_CP157199.1"/>
</dbReference>
<dbReference type="Pfam" id="PF18962">
    <property type="entry name" value="Por_Secre_tail"/>
    <property type="match status" value="1"/>
</dbReference>
<dbReference type="AlphaFoldDB" id="A0AAU7BNL1"/>
<evidence type="ECO:0000313" key="4">
    <source>
        <dbReference type="EMBL" id="XBG59854.1"/>
    </source>
</evidence>
<organism evidence="4">
    <name type="scientific">Pontimicrobium sp. SW4</name>
    <dbReference type="NCBI Taxonomy" id="3153519"/>
    <lineage>
        <taxon>Bacteria</taxon>
        <taxon>Pseudomonadati</taxon>
        <taxon>Bacteroidota</taxon>
        <taxon>Flavobacteriia</taxon>
        <taxon>Flavobacteriales</taxon>
        <taxon>Flavobacteriaceae</taxon>
        <taxon>Pontimicrobium</taxon>
    </lineage>
</organism>
<accession>A0AAU7BNL1</accession>
<feature type="chain" id="PRO_5043414230" evidence="2">
    <location>
        <begin position="20"/>
        <end position="269"/>
    </location>
</feature>
<name>A0AAU7BNL1_9FLAO</name>
<dbReference type="EMBL" id="CP157199">
    <property type="protein sequence ID" value="XBG59854.1"/>
    <property type="molecule type" value="Genomic_DNA"/>
</dbReference>
<dbReference type="InterPro" id="IPR026444">
    <property type="entry name" value="Secre_tail"/>
</dbReference>
<feature type="signal peptide" evidence="2">
    <location>
        <begin position="1"/>
        <end position="19"/>
    </location>
</feature>
<keyword evidence="1 2" id="KW-0732">Signal</keyword>
<gene>
    <name evidence="4" type="ORF">ABGB03_08260</name>
</gene>
<sequence>MKQQYILLILSMFTSICMAQTYEFALVHNGNYDFKVVAIPNFDSGGNTDISDIGFTLMLPAGTADIVNHNGLLTSRTWTVQQHDAAFLTGQGLGDGTLDAFQFNVPPGQSIITHTNGQQIDLISFQVSNNPTSGTMYFLLNSDPIATGAGSVLDSFYNTDLDGPGGNPTADYFGGLASGMESFSFAPLSIDNAKIDLAFISVYPNPTKGVVNVDTSKTISKLELYDVLGKLVVTKTNSYRIDLTQLPNGIYFLKGEVDNTSFTRRIVKQ</sequence>
<evidence type="ECO:0000256" key="2">
    <source>
        <dbReference type="SAM" id="SignalP"/>
    </source>
</evidence>
<reference evidence="4" key="1">
    <citation type="submission" date="2024-05" db="EMBL/GenBank/DDBJ databases">
        <title>Pontimicrobium maritimus sp. nov., isolated form sea water.</title>
        <authorList>
            <person name="Muhammad N."/>
            <person name="Vuong T.Q."/>
            <person name="Han H.L."/>
            <person name="Kim S.-G."/>
        </authorList>
    </citation>
    <scope>NUCLEOTIDE SEQUENCE</scope>
    <source>
        <strain evidence="4">SW4</strain>
    </source>
</reference>
<protein>
    <submittedName>
        <fullName evidence="4">T9SS type A sorting domain-containing protein</fullName>
    </submittedName>
</protein>
<feature type="domain" description="Secretion system C-terminal sorting" evidence="3">
    <location>
        <begin position="202"/>
        <end position="267"/>
    </location>
</feature>
<evidence type="ECO:0000259" key="3">
    <source>
        <dbReference type="Pfam" id="PF18962"/>
    </source>
</evidence>
<evidence type="ECO:0000256" key="1">
    <source>
        <dbReference type="ARBA" id="ARBA00022729"/>
    </source>
</evidence>